<dbReference type="InterPro" id="IPR053524">
    <property type="entry name" value="Aerial_hyphae_peptide-synth"/>
</dbReference>
<dbReference type="PANTHER" id="PTHR24363:SF0">
    <property type="entry name" value="SERINE_THREONINE KINASE LIKE DOMAIN CONTAINING 1"/>
    <property type="match status" value="1"/>
</dbReference>
<dbReference type="SUPFAM" id="SSF158745">
    <property type="entry name" value="LanC-like"/>
    <property type="match status" value="1"/>
</dbReference>
<evidence type="ECO:0000313" key="12">
    <source>
        <dbReference type="Proteomes" id="UP000243542"/>
    </source>
</evidence>
<comment type="caution">
    <text evidence="11">The sequence shown here is derived from an EMBL/GenBank/DDBJ whole genome shotgun (WGS) entry which is preliminary data.</text>
</comment>
<keyword evidence="12" id="KW-1185">Reference proteome</keyword>
<dbReference type="GO" id="GO:0005524">
    <property type="term" value="F:ATP binding"/>
    <property type="evidence" value="ECO:0007669"/>
    <property type="project" value="UniProtKB-KW"/>
</dbReference>
<reference evidence="11 12" key="1">
    <citation type="submission" date="2017-10" db="EMBL/GenBank/DDBJ databases">
        <title>Sequencing the genomes of 1000 actinobacteria strains.</title>
        <authorList>
            <person name="Klenk H.-P."/>
        </authorList>
    </citation>
    <scope>NUCLEOTIDE SEQUENCE [LARGE SCALE GENOMIC DNA]</scope>
    <source>
        <strain evidence="11 12">DSM 46092</strain>
    </source>
</reference>
<evidence type="ECO:0000256" key="2">
    <source>
        <dbReference type="ARBA" id="ARBA00022527"/>
    </source>
</evidence>
<evidence type="ECO:0000313" key="11">
    <source>
        <dbReference type="EMBL" id="PFG57174.1"/>
    </source>
</evidence>
<feature type="region of interest" description="Disordered" evidence="9">
    <location>
        <begin position="839"/>
        <end position="860"/>
    </location>
</feature>
<dbReference type="Pfam" id="PF00069">
    <property type="entry name" value="Pkinase"/>
    <property type="match status" value="1"/>
</dbReference>
<protein>
    <recommendedName>
        <fullName evidence="1">non-specific serine/threonine protein kinase</fullName>
        <ecNumber evidence="1">2.7.11.1</ecNumber>
    </recommendedName>
</protein>
<dbReference type="Gene3D" id="1.50.10.10">
    <property type="match status" value="2"/>
</dbReference>
<dbReference type="GO" id="GO:0031179">
    <property type="term" value="P:peptide modification"/>
    <property type="evidence" value="ECO:0007669"/>
    <property type="project" value="InterPro"/>
</dbReference>
<comment type="catalytic activity">
    <reaction evidence="7">
        <text>L-threonyl-[protein] + ATP = O-phospho-L-threonyl-[protein] + ADP + H(+)</text>
        <dbReference type="Rhea" id="RHEA:46608"/>
        <dbReference type="Rhea" id="RHEA-COMP:11060"/>
        <dbReference type="Rhea" id="RHEA-COMP:11605"/>
        <dbReference type="ChEBI" id="CHEBI:15378"/>
        <dbReference type="ChEBI" id="CHEBI:30013"/>
        <dbReference type="ChEBI" id="CHEBI:30616"/>
        <dbReference type="ChEBI" id="CHEBI:61977"/>
        <dbReference type="ChEBI" id="CHEBI:456216"/>
        <dbReference type="EC" id="2.7.11.1"/>
    </reaction>
</comment>
<dbReference type="Pfam" id="PF25816">
    <property type="entry name" value="RamC_N"/>
    <property type="match status" value="1"/>
</dbReference>
<evidence type="ECO:0000256" key="5">
    <source>
        <dbReference type="ARBA" id="ARBA00022777"/>
    </source>
</evidence>
<dbReference type="GO" id="GO:0005975">
    <property type="term" value="P:carbohydrate metabolic process"/>
    <property type="evidence" value="ECO:0007669"/>
    <property type="project" value="InterPro"/>
</dbReference>
<keyword evidence="5" id="KW-0418">Kinase</keyword>
<dbReference type="PROSITE" id="PS50011">
    <property type="entry name" value="PROTEIN_KINASE_DOM"/>
    <property type="match status" value="1"/>
</dbReference>
<dbReference type="NCBIfam" id="NF038151">
    <property type="entry name" value="lanthi_synth_III"/>
    <property type="match status" value="1"/>
</dbReference>
<gene>
    <name evidence="11" type="ORF">ATK36_0738</name>
</gene>
<dbReference type="RefSeq" id="WP_098509805.1">
    <property type="nucleotide sequence ID" value="NZ_JBIAKZ010000010.1"/>
</dbReference>
<dbReference type="InterPro" id="IPR057929">
    <property type="entry name" value="RamC_N"/>
</dbReference>
<dbReference type="Gene3D" id="1.10.510.10">
    <property type="entry name" value="Transferase(Phosphotransferase) domain 1"/>
    <property type="match status" value="1"/>
</dbReference>
<dbReference type="InterPro" id="IPR058053">
    <property type="entry name" value="RamC_C"/>
</dbReference>
<dbReference type="Proteomes" id="UP000243542">
    <property type="component" value="Unassembled WGS sequence"/>
</dbReference>
<evidence type="ECO:0000256" key="6">
    <source>
        <dbReference type="ARBA" id="ARBA00022840"/>
    </source>
</evidence>
<dbReference type="Pfam" id="PF05147">
    <property type="entry name" value="LANC_like"/>
    <property type="match status" value="1"/>
</dbReference>
<dbReference type="CDD" id="cd04791">
    <property type="entry name" value="LanC_SerThrkinase"/>
    <property type="match status" value="1"/>
</dbReference>
<dbReference type="SUPFAM" id="SSF56112">
    <property type="entry name" value="Protein kinase-like (PK-like)"/>
    <property type="match status" value="1"/>
</dbReference>
<keyword evidence="3" id="KW-0808">Transferase</keyword>
<dbReference type="InterPro" id="IPR012341">
    <property type="entry name" value="6hp_glycosidase-like_sf"/>
</dbReference>
<dbReference type="PANTHER" id="PTHR24363">
    <property type="entry name" value="SERINE/THREONINE PROTEIN KINASE"/>
    <property type="match status" value="1"/>
</dbReference>
<dbReference type="EC" id="2.7.11.1" evidence="1"/>
<accession>A0A2A9G0H6</accession>
<keyword evidence="6" id="KW-0067">ATP-binding</keyword>
<evidence type="ECO:0000256" key="1">
    <source>
        <dbReference type="ARBA" id="ARBA00012513"/>
    </source>
</evidence>
<evidence type="ECO:0000256" key="8">
    <source>
        <dbReference type="ARBA" id="ARBA00048679"/>
    </source>
</evidence>
<name>A0A2A9G0H6_9PSEU</name>
<dbReference type="SMART" id="SM00220">
    <property type="entry name" value="S_TKc"/>
    <property type="match status" value="1"/>
</dbReference>
<comment type="catalytic activity">
    <reaction evidence="8">
        <text>L-seryl-[protein] + ATP = O-phospho-L-seryl-[protein] + ADP + H(+)</text>
        <dbReference type="Rhea" id="RHEA:17989"/>
        <dbReference type="Rhea" id="RHEA-COMP:9863"/>
        <dbReference type="Rhea" id="RHEA-COMP:11604"/>
        <dbReference type="ChEBI" id="CHEBI:15378"/>
        <dbReference type="ChEBI" id="CHEBI:29999"/>
        <dbReference type="ChEBI" id="CHEBI:30616"/>
        <dbReference type="ChEBI" id="CHEBI:83421"/>
        <dbReference type="ChEBI" id="CHEBI:456216"/>
        <dbReference type="EC" id="2.7.11.1"/>
    </reaction>
</comment>
<dbReference type="AlphaFoldDB" id="A0A2A9G0H6"/>
<sequence>MTVNDEASYEVYCLADRLFYDQPSRHAGENTDFAVTARTTPRDWAHEPSDTWMYYAPDGAVVPTQGWKIHVSSRLADAERVLDTVWDFCLEKRIPFKFLRSRNVAVMFNAKSAFRGSSGKLVTIYPFSDAQFEAVLAELDGLLQGVAGPYILSDLRYGDGPLYVRYGGFTERFCVSDNGERVLAIEDAEGVLVPDVRGPTFALPPWISLPSFLEPHFAARAAVTTTDLPYTIESAMQFSNGGGVYLGRENRSGDRVVLKEGRPYAGLDATGRDAVTRIGHEREMLTRLAGLDVVPAVLDSFELGGHHFLVEEFVDGSPLQRLLVHRYPLTHPDPGPAELAEYVEWALGILAKVSAAVDALHGRGVVFGDLHPENILVTAEGRIVLIDFEVSTLVSDEARSSLAHPAFSAPADRAGIEVDRYALACMCLGMFAPQATITTRFDSGKARQIAEYAAEVFPLPPGALDDAVRTIEGSAPAPSRMPGLPLPGVSTWDEVRTALRTSILASATPDRDDRLFPGDIAQFSPGGGISLAHGASGVLYALAATGAGRFPEHEDWLRKHALTPAEGTTTGFYNGLHGVAYVLAELGHRHDALRIVERCLAMPVDATELGLHGGLAGIGLNLLHFRDDLGIEPALSIVDQVSDRLGGVTDVPEISGGDHPRAGLMFGSAGPALLFLHAYEQTGDQALLDRAEIALRQDLRRCVRADDGTAQVDQGWRTLPYLDEGSAGIALVLQRYLHHRPDDQLAEMLTRLRAVTRSAYYVQPGLYTGRAGMLLAAEPSAVDTLVRGLSWHAVPCADGLAFPGDQLLRLSMDFATGTAGVLFALGSVRHGEPVRLPFLADPQNPDATGHSSSNEHLKEV</sequence>
<dbReference type="GO" id="GO:0004674">
    <property type="term" value="F:protein serine/threonine kinase activity"/>
    <property type="evidence" value="ECO:0007669"/>
    <property type="project" value="UniProtKB-KW"/>
</dbReference>
<evidence type="ECO:0000256" key="9">
    <source>
        <dbReference type="SAM" id="MobiDB-lite"/>
    </source>
</evidence>
<dbReference type="EMBL" id="PDJK01000001">
    <property type="protein sequence ID" value="PFG57174.1"/>
    <property type="molecule type" value="Genomic_DNA"/>
</dbReference>
<evidence type="ECO:0000256" key="4">
    <source>
        <dbReference type="ARBA" id="ARBA00022741"/>
    </source>
</evidence>
<dbReference type="SMART" id="SM01260">
    <property type="entry name" value="LANC_like"/>
    <property type="match status" value="1"/>
</dbReference>
<evidence type="ECO:0000256" key="7">
    <source>
        <dbReference type="ARBA" id="ARBA00047899"/>
    </source>
</evidence>
<dbReference type="InterPro" id="IPR007822">
    <property type="entry name" value="LANC-like"/>
</dbReference>
<evidence type="ECO:0000256" key="3">
    <source>
        <dbReference type="ARBA" id="ARBA00022679"/>
    </source>
</evidence>
<dbReference type="InterPro" id="IPR000719">
    <property type="entry name" value="Prot_kinase_dom"/>
</dbReference>
<proteinExistence type="predicted"/>
<evidence type="ECO:0000259" key="10">
    <source>
        <dbReference type="PROSITE" id="PS50011"/>
    </source>
</evidence>
<feature type="domain" description="Protein kinase" evidence="10">
    <location>
        <begin position="230"/>
        <end position="527"/>
    </location>
</feature>
<keyword evidence="4" id="KW-0547">Nucleotide-binding</keyword>
<dbReference type="InterPro" id="IPR011009">
    <property type="entry name" value="Kinase-like_dom_sf"/>
</dbReference>
<keyword evidence="2" id="KW-0723">Serine/threonine-protein kinase</keyword>
<organism evidence="11 12">
    <name type="scientific">Amycolatopsis sulphurea</name>
    <dbReference type="NCBI Taxonomy" id="76022"/>
    <lineage>
        <taxon>Bacteria</taxon>
        <taxon>Bacillati</taxon>
        <taxon>Actinomycetota</taxon>
        <taxon>Actinomycetes</taxon>
        <taxon>Pseudonocardiales</taxon>
        <taxon>Pseudonocardiaceae</taxon>
        <taxon>Amycolatopsis</taxon>
    </lineage>
</organism>